<dbReference type="GeneID" id="36101145"/>
<feature type="transmembrane region" description="Helical" evidence="5">
    <location>
        <begin position="143"/>
        <end position="176"/>
    </location>
</feature>
<evidence type="ECO:0000313" key="6">
    <source>
        <dbReference type="EMBL" id="AVB75468.1"/>
    </source>
</evidence>
<feature type="transmembrane region" description="Helical" evidence="5">
    <location>
        <begin position="83"/>
        <end position="103"/>
    </location>
</feature>
<reference evidence="9" key="1">
    <citation type="journal article" date="2018" name="Genome Announc.">
        <title>Complete Genome Sequence of the Methanococcus maripaludis Type Strain JJ (DSM 2067), a Model for Selenoprotein Synthesis in Archaea.</title>
        <authorList>
            <person name="Poehlein A."/>
            <person name="Heym D."/>
            <person name="Quitzke V."/>
            <person name="Fersch J."/>
            <person name="Daniel R."/>
            <person name="Rother M."/>
        </authorList>
    </citation>
    <scope>NUCLEOTIDE SEQUENCE [LARGE SCALE GENOMIC DNA]</scope>
    <source>
        <strain evidence="9">DSM 2067</strain>
    </source>
</reference>
<dbReference type="Proteomes" id="UP000567099">
    <property type="component" value="Unassembled WGS sequence"/>
</dbReference>
<dbReference type="InterPro" id="IPR051598">
    <property type="entry name" value="TSUP/Inactive_protease-like"/>
</dbReference>
<dbReference type="EMBL" id="JACHED010000001">
    <property type="protein sequence ID" value="MBB6496201.1"/>
    <property type="molecule type" value="Genomic_DNA"/>
</dbReference>
<comment type="similarity">
    <text evidence="5">Belongs to the 4-toluene sulfonate uptake permease (TSUP) (TC 2.A.102) family.</text>
</comment>
<dbReference type="RefSeq" id="WP_104837153.1">
    <property type="nucleotide sequence ID" value="NZ_CP026606.1"/>
</dbReference>
<keyword evidence="4 5" id="KW-0472">Membrane</keyword>
<feature type="transmembrane region" description="Helical" evidence="5">
    <location>
        <begin position="215"/>
        <end position="240"/>
    </location>
</feature>
<evidence type="ECO:0000313" key="9">
    <source>
        <dbReference type="Proteomes" id="UP000239462"/>
    </source>
</evidence>
<dbReference type="Proteomes" id="UP000590564">
    <property type="component" value="Unassembled WGS sequence"/>
</dbReference>
<feature type="transmembrane region" description="Helical" evidence="5">
    <location>
        <begin position="49"/>
        <end position="71"/>
    </location>
</feature>
<dbReference type="InterPro" id="IPR002781">
    <property type="entry name" value="TM_pro_TauE-like"/>
</dbReference>
<evidence type="ECO:0000313" key="7">
    <source>
        <dbReference type="EMBL" id="MBA2863793.1"/>
    </source>
</evidence>
<evidence type="ECO:0000256" key="5">
    <source>
        <dbReference type="RuleBase" id="RU363041"/>
    </source>
</evidence>
<dbReference type="EMBL" id="JACDUO010000001">
    <property type="protein sequence ID" value="MBA2863793.1"/>
    <property type="molecule type" value="Genomic_DNA"/>
</dbReference>
<dbReference type="EMBL" id="CP026606">
    <property type="protein sequence ID" value="AVB75468.1"/>
    <property type="molecule type" value="Genomic_DNA"/>
</dbReference>
<dbReference type="GO" id="GO:0005886">
    <property type="term" value="C:plasma membrane"/>
    <property type="evidence" value="ECO:0007669"/>
    <property type="project" value="UniProtKB-SubCell"/>
</dbReference>
<dbReference type="AlphaFoldDB" id="A0A2L1C7W5"/>
<evidence type="ECO:0000313" key="11">
    <source>
        <dbReference type="Proteomes" id="UP000590564"/>
    </source>
</evidence>
<dbReference type="Proteomes" id="UP000239462">
    <property type="component" value="Chromosome"/>
</dbReference>
<feature type="transmembrane region" description="Helical" evidence="5">
    <location>
        <begin position="252"/>
        <end position="269"/>
    </location>
</feature>
<dbReference type="PANTHER" id="PTHR43701:SF2">
    <property type="entry name" value="MEMBRANE TRANSPORTER PROTEIN YJNA-RELATED"/>
    <property type="match status" value="1"/>
</dbReference>
<organism evidence="6 9">
    <name type="scientific">Methanococcus maripaludis</name>
    <name type="common">Methanococcus deltae</name>
    <dbReference type="NCBI Taxonomy" id="39152"/>
    <lineage>
        <taxon>Archaea</taxon>
        <taxon>Methanobacteriati</taxon>
        <taxon>Methanobacteriota</taxon>
        <taxon>Methanomada group</taxon>
        <taxon>Methanococci</taxon>
        <taxon>Methanococcales</taxon>
        <taxon>Methanococcaceae</taxon>
        <taxon>Methanococcus</taxon>
    </lineage>
</organism>
<keyword evidence="5" id="KW-1003">Cell membrane</keyword>
<sequence>MEIFLIYLLLLVVGCIVGFTTGALGLGGGFLMVPILIYIFQNLGISNDYVVAMAVGTSLSVIFLTSLNSAYSHSKFGNIIWKYSLLLGFSGIMGTFVGVQIVTKYLSGDLHRILFGIMLIILSLNMALSKSDPKVEKSQEIKYLPVIFCGFLIGILSSMFGIGGGTIAIPILTIFLKTPIKKSIGTSLGMMVIISLSGALGYFTNPVTIPQAYNYLNFIGYVSLTSALSIGVMSIIFSRYGAKLSNSINASLLKKFFGIILMFVGLTMII</sequence>
<reference evidence="6" key="2">
    <citation type="submission" date="2018-02" db="EMBL/GenBank/DDBJ databases">
        <title>Complete genome sequence of the Methanococcus maripaludis type strain JJ (DSM 2067), a model for selenoprotein synthesis in Archaea.</title>
        <authorList>
            <person name="Poehlein A."/>
            <person name="Heym D."/>
            <person name="Quitzke V."/>
            <person name="Fersch J."/>
            <person name="Daniel R."/>
            <person name="Rother M."/>
        </authorList>
    </citation>
    <scope>NUCLEOTIDE SEQUENCE [LARGE SCALE GENOMIC DNA]</scope>
    <source>
        <strain evidence="6">DSM 2067</strain>
    </source>
</reference>
<evidence type="ECO:0000256" key="2">
    <source>
        <dbReference type="ARBA" id="ARBA00022692"/>
    </source>
</evidence>
<feature type="transmembrane region" description="Helical" evidence="5">
    <location>
        <begin position="183"/>
        <end position="203"/>
    </location>
</feature>
<dbReference type="PANTHER" id="PTHR43701">
    <property type="entry name" value="MEMBRANE TRANSPORTER PROTEIN MJ0441-RELATED"/>
    <property type="match status" value="1"/>
</dbReference>
<keyword evidence="3 5" id="KW-1133">Transmembrane helix</keyword>
<feature type="transmembrane region" description="Helical" evidence="5">
    <location>
        <begin position="110"/>
        <end position="128"/>
    </location>
</feature>
<keyword evidence="2 5" id="KW-0812">Transmembrane</keyword>
<dbReference type="KEGG" id="mmad:MMJJ_00490"/>
<proteinExistence type="inferred from homology"/>
<comment type="subcellular location">
    <subcellularLocation>
        <location evidence="5">Cell membrane</location>
        <topology evidence="5">Multi-pass membrane protein</topology>
    </subcellularLocation>
    <subcellularLocation>
        <location evidence="1">Membrane</location>
        <topology evidence="1">Multi-pass membrane protein</topology>
    </subcellularLocation>
</comment>
<dbReference type="Pfam" id="PF01925">
    <property type="entry name" value="TauE"/>
    <property type="match status" value="1"/>
</dbReference>
<reference evidence="8 11" key="3">
    <citation type="submission" date="2020-08" db="EMBL/GenBank/DDBJ databases">
        <title>Genomic Encyclopedia of Type Strains, Phase IV (KMG-V): Genome sequencing to study the core and pangenomes of soil and plant-associated prokaryotes.</title>
        <authorList>
            <person name="Whitman W."/>
        </authorList>
    </citation>
    <scope>NUCLEOTIDE SEQUENCE [LARGE SCALE GENOMIC DNA]</scope>
    <source>
        <strain evidence="7 10">C13</strain>
        <strain evidence="8 11">D1</strain>
    </source>
</reference>
<accession>A0A2L1C7W5</accession>
<evidence type="ECO:0000256" key="4">
    <source>
        <dbReference type="ARBA" id="ARBA00023136"/>
    </source>
</evidence>
<evidence type="ECO:0000256" key="3">
    <source>
        <dbReference type="ARBA" id="ARBA00022989"/>
    </source>
</evidence>
<evidence type="ECO:0000256" key="1">
    <source>
        <dbReference type="ARBA" id="ARBA00004141"/>
    </source>
</evidence>
<protein>
    <recommendedName>
        <fullName evidence="5">Probable membrane transporter protein</fullName>
    </recommendedName>
</protein>
<gene>
    <name evidence="7" type="ORF">HNP94_000793</name>
    <name evidence="8" type="ORF">HNP96_000222</name>
    <name evidence="6" type="ORF">MMJJ_00490</name>
</gene>
<feature type="transmembrane region" description="Helical" evidence="5">
    <location>
        <begin position="6"/>
        <end position="37"/>
    </location>
</feature>
<evidence type="ECO:0000313" key="8">
    <source>
        <dbReference type="EMBL" id="MBB6496201.1"/>
    </source>
</evidence>
<name>A0A2L1C7W5_METMI</name>
<evidence type="ECO:0000313" key="10">
    <source>
        <dbReference type="Proteomes" id="UP000567099"/>
    </source>
</evidence>